<gene>
    <name evidence="3" type="ORF">F0562_012441</name>
</gene>
<dbReference type="GO" id="GO:0003676">
    <property type="term" value="F:nucleic acid binding"/>
    <property type="evidence" value="ECO:0007669"/>
    <property type="project" value="InterPro"/>
</dbReference>
<evidence type="ECO:0000256" key="1">
    <source>
        <dbReference type="SAM" id="MobiDB-lite"/>
    </source>
</evidence>
<dbReference type="PANTHER" id="PTHR37610">
    <property type="entry name" value="CCHC-TYPE DOMAIN-CONTAINING PROTEIN"/>
    <property type="match status" value="1"/>
</dbReference>
<dbReference type="OrthoDB" id="5544992at2759"/>
<dbReference type="Proteomes" id="UP000325577">
    <property type="component" value="Linkage Group LG5"/>
</dbReference>
<dbReference type="InterPro" id="IPR029472">
    <property type="entry name" value="Copia-like_N"/>
</dbReference>
<reference evidence="3 4" key="1">
    <citation type="submission" date="2019-09" db="EMBL/GenBank/DDBJ databases">
        <title>A chromosome-level genome assembly of the Chinese tupelo Nyssa sinensis.</title>
        <authorList>
            <person name="Yang X."/>
            <person name="Kang M."/>
            <person name="Yang Y."/>
            <person name="Xiong H."/>
            <person name="Wang M."/>
            <person name="Zhang Z."/>
            <person name="Wang Z."/>
            <person name="Wu H."/>
            <person name="Ma T."/>
            <person name="Liu J."/>
            <person name="Xi Z."/>
        </authorList>
    </citation>
    <scope>NUCLEOTIDE SEQUENCE [LARGE SCALE GENOMIC DNA]</scope>
    <source>
        <strain evidence="3">J267</strain>
        <tissue evidence="3">Leaf</tissue>
    </source>
</reference>
<evidence type="ECO:0000259" key="2">
    <source>
        <dbReference type="Pfam" id="PF14244"/>
    </source>
</evidence>
<name>A0A5J4ZVW3_9ASTE</name>
<feature type="domain" description="Retrotransposon Copia-like N-terminal" evidence="2">
    <location>
        <begin position="36"/>
        <end position="82"/>
    </location>
</feature>
<evidence type="ECO:0000313" key="4">
    <source>
        <dbReference type="Proteomes" id="UP000325577"/>
    </source>
</evidence>
<dbReference type="AlphaFoldDB" id="A0A5J4ZVW3"/>
<accession>A0A5J4ZVW3</accession>
<dbReference type="EMBL" id="CM018048">
    <property type="protein sequence ID" value="KAA8521768.1"/>
    <property type="molecule type" value="Genomic_DNA"/>
</dbReference>
<proteinExistence type="predicted"/>
<dbReference type="GO" id="GO:0008270">
    <property type="term" value="F:zinc ion binding"/>
    <property type="evidence" value="ECO:0007669"/>
    <property type="project" value="InterPro"/>
</dbReference>
<dbReference type="InterPro" id="IPR036875">
    <property type="entry name" value="Znf_CCHC_sf"/>
</dbReference>
<feature type="region of interest" description="Disordered" evidence="1">
    <location>
        <begin position="1"/>
        <end position="24"/>
    </location>
</feature>
<protein>
    <recommendedName>
        <fullName evidence="2">Retrotransposon Copia-like N-terminal domain-containing protein</fullName>
    </recommendedName>
</protein>
<dbReference type="Pfam" id="PF14244">
    <property type="entry name" value="Retrotran_gag_3"/>
    <property type="match status" value="1"/>
</dbReference>
<evidence type="ECO:0000313" key="3">
    <source>
        <dbReference type="EMBL" id="KAA8521768.1"/>
    </source>
</evidence>
<organism evidence="3 4">
    <name type="scientific">Nyssa sinensis</name>
    <dbReference type="NCBI Taxonomy" id="561372"/>
    <lineage>
        <taxon>Eukaryota</taxon>
        <taxon>Viridiplantae</taxon>
        <taxon>Streptophyta</taxon>
        <taxon>Embryophyta</taxon>
        <taxon>Tracheophyta</taxon>
        <taxon>Spermatophyta</taxon>
        <taxon>Magnoliopsida</taxon>
        <taxon>eudicotyledons</taxon>
        <taxon>Gunneridae</taxon>
        <taxon>Pentapetalae</taxon>
        <taxon>asterids</taxon>
        <taxon>Cornales</taxon>
        <taxon>Nyssaceae</taxon>
        <taxon>Nyssa</taxon>
    </lineage>
</organism>
<keyword evidence="4" id="KW-1185">Reference proteome</keyword>
<dbReference type="SUPFAM" id="SSF57756">
    <property type="entry name" value="Retrovirus zinc finger-like domains"/>
    <property type="match status" value="1"/>
</dbReference>
<dbReference type="PANTHER" id="PTHR37610:SF100">
    <property type="entry name" value="COPIA-LIKE POLYPROTEIN_RETROTRANSPOSON"/>
    <property type="match status" value="1"/>
</dbReference>
<sequence length="493" mass="55225">MVSEPQSETSTQPPTQTSTLNLTDLSNLNNPYRLETSDNPSTLLVTEHLTTENYSTWSRSIQRALRAKNKLRFLDGTIDKPPSTSGILLSLWERCNDMLVSWLQNAISPPLRPSVAFVDDAQALWLELQDRFSPQNGPRIYKLKKTLANLSQETDTISTYNGKLKSLWDELSLYDPLPVCSCASTKIISDRYQRDCVIQFLMGLHDSFTNGRDQIMLLEPLPPVNKVFSYIQQQERHHLITSAAPPVDTIALAARRPFPFSPKRDKPYCTHCKIPGHSLAQCFKSGNATAPVYTHCAMTGHIAERCYKLHGYPPGHKYHKPRINAVSMEAPSSATNNDPNMVLTKEEYQELIALLHNKNSTASPSTNQLQTVHPTQHPISLAAGISLCLSSFSSKPWINDTGATDHMICSPSFFTTVTSTMSNFVKLPNGEVATVTHIGPFSLDNDWEGKPATWSLSFTHRRYFTSSFGPYFFAAFYCSKFHFSLCSTSRQCS</sequence>